<dbReference type="InterPro" id="IPR027417">
    <property type="entry name" value="P-loop_NTPase"/>
</dbReference>
<sequence>MNVTKYYNKHLILEIPALLLKNGFYWIKGANGSGKTTLLKMIAGLIPFDGDISFNGINLRKHPLAYRRSISWAEAEPSYPPFMTGAELIALYQRIRKATLSEVRAFLDLFNMHDYVDSAIGTYSAGMVKKLSLVLAFIGSPALVILDEPLITLDPDALTKVCTYIHEQHQHSNTTFIMSSHQELDAHLLSSGEVLTVNNKQISS</sequence>
<evidence type="ECO:0000313" key="6">
    <source>
        <dbReference type="Proteomes" id="UP001549749"/>
    </source>
</evidence>
<dbReference type="InterPro" id="IPR051782">
    <property type="entry name" value="ABC_Transporter_VariousFunc"/>
</dbReference>
<dbReference type="PANTHER" id="PTHR42939:SF1">
    <property type="entry name" value="ABC TRANSPORTER ATP-BINDING PROTEIN ALBC-RELATED"/>
    <property type="match status" value="1"/>
</dbReference>
<keyword evidence="2" id="KW-0547">Nucleotide-binding</keyword>
<dbReference type="InterPro" id="IPR003439">
    <property type="entry name" value="ABC_transporter-like_ATP-bd"/>
</dbReference>
<dbReference type="Pfam" id="PF00005">
    <property type="entry name" value="ABC_tran"/>
    <property type="match status" value="1"/>
</dbReference>
<dbReference type="SUPFAM" id="SSF52540">
    <property type="entry name" value="P-loop containing nucleoside triphosphate hydrolases"/>
    <property type="match status" value="1"/>
</dbReference>
<evidence type="ECO:0000259" key="4">
    <source>
        <dbReference type="PROSITE" id="PS50893"/>
    </source>
</evidence>
<organism evidence="5 6">
    <name type="scientific">Chitinophaga defluvii</name>
    <dbReference type="NCBI Taxonomy" id="3163343"/>
    <lineage>
        <taxon>Bacteria</taxon>
        <taxon>Pseudomonadati</taxon>
        <taxon>Bacteroidota</taxon>
        <taxon>Chitinophagia</taxon>
        <taxon>Chitinophagales</taxon>
        <taxon>Chitinophagaceae</taxon>
        <taxon>Chitinophaga</taxon>
    </lineage>
</organism>
<dbReference type="InterPro" id="IPR003593">
    <property type="entry name" value="AAA+_ATPase"/>
</dbReference>
<keyword evidence="3 5" id="KW-0067">ATP-binding</keyword>
<dbReference type="PROSITE" id="PS50893">
    <property type="entry name" value="ABC_TRANSPORTER_2"/>
    <property type="match status" value="1"/>
</dbReference>
<dbReference type="PANTHER" id="PTHR42939">
    <property type="entry name" value="ABC TRANSPORTER ATP-BINDING PROTEIN ALBC-RELATED"/>
    <property type="match status" value="1"/>
</dbReference>
<keyword evidence="6" id="KW-1185">Reference proteome</keyword>
<reference evidence="5 6" key="1">
    <citation type="submission" date="2024-06" db="EMBL/GenBank/DDBJ databases">
        <title>Chitinophaga defluvii sp. nov., isolated from municipal sewage.</title>
        <authorList>
            <person name="Zhang L."/>
        </authorList>
    </citation>
    <scope>NUCLEOTIDE SEQUENCE [LARGE SCALE GENOMIC DNA]</scope>
    <source>
        <strain evidence="5 6">H8</strain>
    </source>
</reference>
<dbReference type="Proteomes" id="UP001549749">
    <property type="component" value="Unassembled WGS sequence"/>
</dbReference>
<evidence type="ECO:0000256" key="2">
    <source>
        <dbReference type="ARBA" id="ARBA00022741"/>
    </source>
</evidence>
<gene>
    <name evidence="5" type="ORF">ABR189_24020</name>
</gene>
<evidence type="ECO:0000313" key="5">
    <source>
        <dbReference type="EMBL" id="MET7000480.1"/>
    </source>
</evidence>
<proteinExistence type="predicted"/>
<keyword evidence="1" id="KW-0813">Transport</keyword>
<dbReference type="RefSeq" id="WP_354663039.1">
    <property type="nucleotide sequence ID" value="NZ_JBEXAC010000002.1"/>
</dbReference>
<name>A0ABV2TCW3_9BACT</name>
<dbReference type="SMART" id="SM00382">
    <property type="entry name" value="AAA"/>
    <property type="match status" value="1"/>
</dbReference>
<dbReference type="Gene3D" id="3.40.50.300">
    <property type="entry name" value="P-loop containing nucleotide triphosphate hydrolases"/>
    <property type="match status" value="1"/>
</dbReference>
<evidence type="ECO:0000256" key="1">
    <source>
        <dbReference type="ARBA" id="ARBA00022448"/>
    </source>
</evidence>
<evidence type="ECO:0000256" key="3">
    <source>
        <dbReference type="ARBA" id="ARBA00022840"/>
    </source>
</evidence>
<protein>
    <submittedName>
        <fullName evidence="5">ABC transporter ATP-binding protein</fullName>
    </submittedName>
</protein>
<feature type="domain" description="ABC transporter" evidence="4">
    <location>
        <begin position="1"/>
        <end position="204"/>
    </location>
</feature>
<dbReference type="EMBL" id="JBEXAC010000002">
    <property type="protein sequence ID" value="MET7000480.1"/>
    <property type="molecule type" value="Genomic_DNA"/>
</dbReference>
<comment type="caution">
    <text evidence="5">The sequence shown here is derived from an EMBL/GenBank/DDBJ whole genome shotgun (WGS) entry which is preliminary data.</text>
</comment>
<dbReference type="GO" id="GO:0005524">
    <property type="term" value="F:ATP binding"/>
    <property type="evidence" value="ECO:0007669"/>
    <property type="project" value="UniProtKB-KW"/>
</dbReference>
<accession>A0ABV2TCW3</accession>